<name>A0A6J4U750_9BACT</name>
<organism evidence="2">
    <name type="scientific">uncultured Thermomicrobiales bacterium</name>
    <dbReference type="NCBI Taxonomy" id="1645740"/>
    <lineage>
        <taxon>Bacteria</taxon>
        <taxon>Pseudomonadati</taxon>
        <taxon>Thermomicrobiota</taxon>
        <taxon>Thermomicrobia</taxon>
        <taxon>Thermomicrobiales</taxon>
        <taxon>environmental samples</taxon>
    </lineage>
</organism>
<evidence type="ECO:0000313" key="2">
    <source>
        <dbReference type="EMBL" id="CAA9541652.1"/>
    </source>
</evidence>
<evidence type="ECO:0000259" key="1">
    <source>
        <dbReference type="Pfam" id="PF15919"/>
    </source>
</evidence>
<dbReference type="SUPFAM" id="SSF143100">
    <property type="entry name" value="TTHA1013/TTHA0281-like"/>
    <property type="match status" value="1"/>
</dbReference>
<accession>A0A6J4U750</accession>
<dbReference type="InterPro" id="IPR031807">
    <property type="entry name" value="HicB-like"/>
</dbReference>
<proteinExistence type="predicted"/>
<reference evidence="2" key="1">
    <citation type="submission" date="2020-02" db="EMBL/GenBank/DDBJ databases">
        <authorList>
            <person name="Meier V. D."/>
        </authorList>
    </citation>
    <scope>NUCLEOTIDE SEQUENCE</scope>
    <source>
        <strain evidence="2">AVDCRST_MAG73</strain>
    </source>
</reference>
<dbReference type="InterPro" id="IPR035069">
    <property type="entry name" value="TTHA1013/TTHA0281-like"/>
</dbReference>
<sequence>MATVSLDDYLVLPYTVEVRRNQDGFFARVEELPGCMTWADRIEDIWPLIEDAKQAWIADALDTGDPIPVPAEPDADAQRVPVLLPRLLHRRLIRHAHGAGVSVDELVVAELARAVGE</sequence>
<feature type="domain" description="HicB-like antitoxin of toxin-antitoxin system" evidence="1">
    <location>
        <begin position="15"/>
        <end position="72"/>
    </location>
</feature>
<gene>
    <name evidence="2" type="ORF">AVDCRST_MAG73-2000</name>
</gene>
<dbReference type="Pfam" id="PF15919">
    <property type="entry name" value="HicB_lk_antitox"/>
    <property type="match status" value="1"/>
</dbReference>
<protein>
    <recommendedName>
        <fullName evidence="1">HicB-like antitoxin of toxin-antitoxin system domain-containing protein</fullName>
    </recommendedName>
</protein>
<dbReference type="Gene3D" id="3.30.160.250">
    <property type="match status" value="1"/>
</dbReference>
<dbReference type="EMBL" id="CADCWE010000125">
    <property type="protein sequence ID" value="CAA9541652.1"/>
    <property type="molecule type" value="Genomic_DNA"/>
</dbReference>
<dbReference type="AlphaFoldDB" id="A0A6J4U750"/>